<dbReference type="OrthoDB" id="206201at2759"/>
<evidence type="ECO:0000313" key="8">
    <source>
        <dbReference type="EMBL" id="KKP07339.1"/>
    </source>
</evidence>
<evidence type="ECO:0000256" key="3">
    <source>
        <dbReference type="ARBA" id="ARBA00022801"/>
    </source>
</evidence>
<feature type="active site" description="Charge relay system" evidence="5">
    <location>
        <position position="387"/>
    </location>
</feature>
<dbReference type="GO" id="GO:0004252">
    <property type="term" value="F:serine-type endopeptidase activity"/>
    <property type="evidence" value="ECO:0007669"/>
    <property type="project" value="UniProtKB-UniRule"/>
</dbReference>
<dbReference type="PANTHER" id="PTHR43806">
    <property type="entry name" value="PEPTIDASE S8"/>
    <property type="match status" value="1"/>
</dbReference>
<evidence type="ECO:0000313" key="9">
    <source>
        <dbReference type="Proteomes" id="UP000034112"/>
    </source>
</evidence>
<comment type="similarity">
    <text evidence="1 5">Belongs to the peptidase S8 family.</text>
</comment>
<dbReference type="Gene3D" id="3.40.50.200">
    <property type="entry name" value="Peptidase S8/S53 domain"/>
    <property type="match status" value="1"/>
</dbReference>
<evidence type="ECO:0000256" key="1">
    <source>
        <dbReference type="ARBA" id="ARBA00011073"/>
    </source>
</evidence>
<keyword evidence="2 5" id="KW-0645">Protease</keyword>
<feature type="region of interest" description="Disordered" evidence="6">
    <location>
        <begin position="279"/>
        <end position="310"/>
    </location>
</feature>
<feature type="domain" description="Peptidase S8/S53" evidence="7">
    <location>
        <begin position="381"/>
        <end position="612"/>
    </location>
</feature>
<dbReference type="EMBL" id="JOKZ01000008">
    <property type="protein sequence ID" value="KKP07339.1"/>
    <property type="molecule type" value="Genomic_DNA"/>
</dbReference>
<sequence>MAFVAVITSTTPDSFQSKTGSEPPLYLENLSLFWQIPAFCDDAIVIDQNYAKDRSKALQVHRAAKDTYTADIWEDRELTQWISGPEPFVLVVQGTSQSAERLEKFSVELVDYLQGRCPTVFLLSPLPGIFYEDSPSRADDILRQIAVQCLRIIPSSVIGNTPNDWLSFLSKTTALFQGAFHEDWFSSMETSLSYREQVYIVLDISILRHRFISALTWHAEFADLIDRLQSQKTDLRVMILTGRSIEQRFGATTRTMSVDMAPQSPPQIHNLSESEKISVSLPQSRKPQVPASLPASMSNTETTKETFDRNSTLSDLVRGNQKEERQNLAEGTHRSGLGSFQAADSGVTEGSPSSWFKNLTLKTHPAIYSSRSTENNSFKPIKIAVLDTGFAYTEEHDKKSLKPYMHRIKKFASFVEDETDLEAMKDPSGHGTAVAVQLLKVSLRAVLYICRVATSSKDGSRELFPDKEAVERAIKKAVAEPEKGGWGVDIINMSFGWAFDDHDGVRNAIRFARRQGVHMFASTSNDGLLGPPNDILYPSRAPEVIAIDAADGFGEYTRATASSVSSYGRGRRFSAPGTRLTSPHSAALYDGSSFACAIAAGICALVLEFARQPPLQASKTVQNSLKEMSAMIAILERMSAEKGPDRFKFLLPWTLLGKPGQPREFTAYCLVDELRNEFGLAVGSEVFPLEEES</sequence>
<dbReference type="AlphaFoldDB" id="A0A0G0AS62"/>
<evidence type="ECO:0000259" key="7">
    <source>
        <dbReference type="Pfam" id="PF00082"/>
    </source>
</evidence>
<dbReference type="Proteomes" id="UP000034112">
    <property type="component" value="Unassembled WGS sequence"/>
</dbReference>
<dbReference type="InterPro" id="IPR036852">
    <property type="entry name" value="Peptidase_S8/S53_dom_sf"/>
</dbReference>
<dbReference type="Pfam" id="PF00082">
    <property type="entry name" value="Peptidase_S8"/>
    <property type="match status" value="1"/>
</dbReference>
<keyword evidence="4 5" id="KW-0720">Serine protease</keyword>
<dbReference type="SUPFAM" id="SSF52743">
    <property type="entry name" value="Subtilisin-like"/>
    <property type="match status" value="1"/>
</dbReference>
<evidence type="ECO:0000256" key="6">
    <source>
        <dbReference type="SAM" id="MobiDB-lite"/>
    </source>
</evidence>
<comment type="caution">
    <text evidence="8">The sequence shown here is derived from an EMBL/GenBank/DDBJ whole genome shotgun (WGS) entry which is preliminary data.</text>
</comment>
<name>A0A0G0AS62_TRIHA</name>
<organism evidence="8 9">
    <name type="scientific">Trichoderma harzianum</name>
    <name type="common">Hypocrea lixii</name>
    <dbReference type="NCBI Taxonomy" id="5544"/>
    <lineage>
        <taxon>Eukaryota</taxon>
        <taxon>Fungi</taxon>
        <taxon>Dikarya</taxon>
        <taxon>Ascomycota</taxon>
        <taxon>Pezizomycotina</taxon>
        <taxon>Sordariomycetes</taxon>
        <taxon>Hypocreomycetidae</taxon>
        <taxon>Hypocreales</taxon>
        <taxon>Hypocreaceae</taxon>
        <taxon>Trichoderma</taxon>
    </lineage>
</organism>
<gene>
    <name evidence="8" type="ORF">THAR02_00536</name>
</gene>
<accession>A0A0G0AS62</accession>
<dbReference type="OMA" id="WFIVDEL"/>
<evidence type="ECO:0000256" key="4">
    <source>
        <dbReference type="ARBA" id="ARBA00022825"/>
    </source>
</evidence>
<evidence type="ECO:0000256" key="5">
    <source>
        <dbReference type="PROSITE-ProRule" id="PRU01240"/>
    </source>
</evidence>
<feature type="compositionally biased region" description="Basic and acidic residues" evidence="6">
    <location>
        <begin position="324"/>
        <end position="333"/>
    </location>
</feature>
<dbReference type="CDD" id="cd00306">
    <property type="entry name" value="Peptidases_S8_S53"/>
    <property type="match status" value="1"/>
</dbReference>
<evidence type="ECO:0000256" key="2">
    <source>
        <dbReference type="ARBA" id="ARBA00022670"/>
    </source>
</evidence>
<proteinExistence type="inferred from homology"/>
<feature type="region of interest" description="Disordered" evidence="6">
    <location>
        <begin position="324"/>
        <end position="345"/>
    </location>
</feature>
<dbReference type="PANTHER" id="PTHR43806:SF11">
    <property type="entry name" value="CEREVISIN-RELATED"/>
    <property type="match status" value="1"/>
</dbReference>
<keyword evidence="3 5" id="KW-0378">Hydrolase</keyword>
<feature type="active site" description="Charge relay system" evidence="5">
    <location>
        <position position="430"/>
    </location>
</feature>
<feature type="active site" description="Charge relay system" evidence="5">
    <location>
        <position position="593"/>
    </location>
</feature>
<reference evidence="9" key="1">
    <citation type="journal article" date="2015" name="Genome Announc.">
        <title>Draft whole-genome sequence of the biocontrol agent Trichoderma harzianum T6776.</title>
        <authorList>
            <person name="Baroncelli R."/>
            <person name="Piaggeschi G."/>
            <person name="Fiorini L."/>
            <person name="Bertolini E."/>
            <person name="Zapparata A."/>
            <person name="Pe M.E."/>
            <person name="Sarrocco S."/>
            <person name="Vannacci G."/>
        </authorList>
    </citation>
    <scope>NUCLEOTIDE SEQUENCE [LARGE SCALE GENOMIC DNA]</scope>
    <source>
        <strain evidence="9">T6776</strain>
    </source>
</reference>
<dbReference type="PROSITE" id="PS51892">
    <property type="entry name" value="SUBTILASE"/>
    <property type="match status" value="1"/>
</dbReference>
<dbReference type="InterPro" id="IPR050131">
    <property type="entry name" value="Peptidase_S8_subtilisin-like"/>
</dbReference>
<dbReference type="GO" id="GO:0006508">
    <property type="term" value="P:proteolysis"/>
    <property type="evidence" value="ECO:0007669"/>
    <property type="project" value="UniProtKB-KW"/>
</dbReference>
<protein>
    <recommendedName>
        <fullName evidence="7">Peptidase S8/S53 domain-containing protein</fullName>
    </recommendedName>
</protein>
<dbReference type="InterPro" id="IPR000209">
    <property type="entry name" value="Peptidase_S8/S53_dom"/>
</dbReference>